<name>A0A0J7ZFQ7_STRVR</name>
<dbReference type="OrthoDB" id="4326298at2"/>
<dbReference type="RefSeq" id="WP_048581714.1">
    <property type="nucleotide sequence ID" value="NZ_LFNT01000014.1"/>
</dbReference>
<evidence type="ECO:0000256" key="1">
    <source>
        <dbReference type="SAM" id="MobiDB-lite"/>
    </source>
</evidence>
<comment type="caution">
    <text evidence="2">The sequence shown here is derived from an EMBL/GenBank/DDBJ whole genome shotgun (WGS) entry which is preliminary data.</text>
</comment>
<dbReference type="Proteomes" id="UP000037432">
    <property type="component" value="Unassembled WGS sequence"/>
</dbReference>
<gene>
    <name evidence="2" type="ORF">ACM01_15080</name>
</gene>
<reference evidence="2 3" key="1">
    <citation type="submission" date="2015-06" db="EMBL/GenBank/DDBJ databases">
        <authorList>
            <person name="Ju K.-S."/>
            <person name="Doroghazi J.R."/>
            <person name="Metcalf W.W."/>
        </authorList>
    </citation>
    <scope>NUCLEOTIDE SEQUENCE [LARGE SCALE GENOMIC DNA]</scope>
    <source>
        <strain evidence="2 3">NRRL 3414</strain>
    </source>
</reference>
<proteinExistence type="predicted"/>
<evidence type="ECO:0000313" key="3">
    <source>
        <dbReference type="Proteomes" id="UP000037432"/>
    </source>
</evidence>
<dbReference type="EMBL" id="LFNT01000014">
    <property type="protein sequence ID" value="KMS74237.1"/>
    <property type="molecule type" value="Genomic_DNA"/>
</dbReference>
<sequence length="118" mass="12835">MAIPATPASPLALTTAQAVALHLLADGFTADDIRLRTEIVPEDLYRLAALHNVPGPHGTIEGFGCHRAVNEPPCEQCAPLEARFEAQARARQRIADAERTLRKQHGGRRGRRSTLTHA</sequence>
<organism evidence="2 3">
    <name type="scientific">Streptomyces viridochromogenes</name>
    <dbReference type="NCBI Taxonomy" id="1938"/>
    <lineage>
        <taxon>Bacteria</taxon>
        <taxon>Bacillati</taxon>
        <taxon>Actinomycetota</taxon>
        <taxon>Actinomycetes</taxon>
        <taxon>Kitasatosporales</taxon>
        <taxon>Streptomycetaceae</taxon>
        <taxon>Streptomyces</taxon>
    </lineage>
</organism>
<feature type="region of interest" description="Disordered" evidence="1">
    <location>
        <begin position="98"/>
        <end position="118"/>
    </location>
</feature>
<evidence type="ECO:0000313" key="2">
    <source>
        <dbReference type="EMBL" id="KMS74237.1"/>
    </source>
</evidence>
<dbReference type="AlphaFoldDB" id="A0A0J7ZFQ7"/>
<feature type="compositionally biased region" description="Basic residues" evidence="1">
    <location>
        <begin position="102"/>
        <end position="118"/>
    </location>
</feature>
<accession>A0A0J7ZFQ7</accession>
<dbReference type="PATRIC" id="fig|1938.3.peg.8601"/>
<protein>
    <submittedName>
        <fullName evidence="2">Uncharacterized protein</fullName>
    </submittedName>
</protein>